<evidence type="ECO:0000313" key="1">
    <source>
        <dbReference type="EMBL" id="PJA46597.1"/>
    </source>
</evidence>
<sequence length="133" mass="15374">MRTRKRRKRQLRGKARLISASVICDNEKCVEIDEFEITGDTLNTAPENATVLNDSCCNKPDCQAVRIEQEADFHALNVNRLEEREGLRVEKPISRRQQEFVEMFPEEVPVEECAPEVPKKIGFFGFIKKLFGF</sequence>
<comment type="caution">
    <text evidence="1">The sequence shown here is derived from an EMBL/GenBank/DDBJ whole genome shotgun (WGS) entry which is preliminary data.</text>
</comment>
<proteinExistence type="predicted"/>
<gene>
    <name evidence="1" type="ORF">CO173_02405</name>
</gene>
<protein>
    <submittedName>
        <fullName evidence="1">Uncharacterized protein</fullName>
    </submittedName>
</protein>
<name>A0A2M7XFE2_9BACT</name>
<reference evidence="2" key="1">
    <citation type="submission" date="2017-09" db="EMBL/GenBank/DDBJ databases">
        <title>Depth-based differentiation of microbial function through sediment-hosted aquifers and enrichment of novel symbionts in the deep terrestrial subsurface.</title>
        <authorList>
            <person name="Probst A.J."/>
            <person name="Ladd B."/>
            <person name="Jarett J.K."/>
            <person name="Geller-Mcgrath D.E."/>
            <person name="Sieber C.M.K."/>
            <person name="Emerson J.B."/>
            <person name="Anantharaman K."/>
            <person name="Thomas B.C."/>
            <person name="Malmstrom R."/>
            <person name="Stieglmeier M."/>
            <person name="Klingl A."/>
            <person name="Woyke T."/>
            <person name="Ryan C.M."/>
            <person name="Banfield J.F."/>
        </authorList>
    </citation>
    <scope>NUCLEOTIDE SEQUENCE [LARGE SCALE GENOMIC DNA]</scope>
</reference>
<dbReference type="EMBL" id="PFWT01000009">
    <property type="protein sequence ID" value="PJA46597.1"/>
    <property type="molecule type" value="Genomic_DNA"/>
</dbReference>
<evidence type="ECO:0000313" key="2">
    <source>
        <dbReference type="Proteomes" id="UP000231263"/>
    </source>
</evidence>
<dbReference type="AlphaFoldDB" id="A0A2M7XFE2"/>
<dbReference type="Proteomes" id="UP000231263">
    <property type="component" value="Unassembled WGS sequence"/>
</dbReference>
<organism evidence="1 2">
    <name type="scientific">Candidatus Uhrbacteria bacterium CG_4_9_14_3_um_filter_41_35</name>
    <dbReference type="NCBI Taxonomy" id="1975034"/>
    <lineage>
        <taxon>Bacteria</taxon>
        <taxon>Candidatus Uhriibacteriota</taxon>
    </lineage>
</organism>
<accession>A0A2M7XFE2</accession>